<dbReference type="Gene3D" id="2.120.10.30">
    <property type="entry name" value="TolB, C-terminal domain"/>
    <property type="match status" value="2"/>
</dbReference>
<reference evidence="4 5" key="1">
    <citation type="submission" date="2016-04" db="EMBL/GenBank/DDBJ databases">
        <title>Complete genome sequence of Fictibacillus phosphorivorans G25-29, a strain toxic to nematodes.</title>
        <authorList>
            <person name="Zheng Z."/>
        </authorList>
    </citation>
    <scope>NUCLEOTIDE SEQUENCE [LARGE SCALE GENOMIC DNA]</scope>
    <source>
        <strain evidence="4 5">G25-29</strain>
    </source>
</reference>
<keyword evidence="1" id="KW-0378">Hydrolase</keyword>
<evidence type="ECO:0000313" key="4">
    <source>
        <dbReference type="EMBL" id="ANC77337.1"/>
    </source>
</evidence>
<dbReference type="GO" id="GO:0006508">
    <property type="term" value="P:proteolysis"/>
    <property type="evidence" value="ECO:0007669"/>
    <property type="project" value="InterPro"/>
</dbReference>
<sequence length="720" mass="81362">MSPLTVNEVLHMNEPAELVHMSISSNGKWLSFCLSGNAKSRSVGVSQAVEGNSQWVCNLETGESFPIAEEADSSWGGVWSPNGETLAFFADQHSKAQLWLWTPSDRSLKLASDITVRPFFGMEKPVWTKDGKRIIVKAMPVEHVDENHFCSSDSFKTSSLKKSVSKPQVFITSNSLNNETEDLTYWENRYRADLILVDVSTGTHKTLTRGLRPVGIELSSNGKYLAFTNCLGDEHVNSQQNVFELCIISLGDYKETHLTRIVNKIQMDYGWSFCWGLDNETIYYLTSGPQSEGGLWLVNTRSTNSSMLKFHNDGMHMGREFDGPISLENGDVLLIVNGGLLRVSSNEAENEFLRVEDREIIAVFPIVNPTQKYIIIQTEEKNEALYGFYKMNYETGKREKIFEEPCVHIPWYIGGAAYQKMYEKEVVTFFSQSSSEPSSIKVLDINAKEIRMKSIINGLDTQELGTSEIIKWKQGDQIFRGALLMPKHRNGKVPVVMRVYGGAMQSENVRFFGLSPYAANNHHLLSTRGFAVFLPDLPMYRSNEPAEEITKAIENALNALVEHPEIDSERIGIIGHSFGGYSALVAITRIQRFKAAVISSGIANLISYYTKFDPPQYSYGWVEDGQANMGTTLWENKEGYIRNSPIFDFDKIQVPVLIVQGTQDHLCSEEAGSMFSALNRIGKTAELILYEEGHSQETWNEDNLTHYHERLIDWYDKYLK</sequence>
<proteinExistence type="predicted"/>
<dbReference type="Gene3D" id="3.40.50.1820">
    <property type="entry name" value="alpha/beta hydrolase"/>
    <property type="match status" value="1"/>
</dbReference>
<accession>A0A160IMU5</accession>
<evidence type="ECO:0000313" key="5">
    <source>
        <dbReference type="Proteomes" id="UP000076623"/>
    </source>
</evidence>
<dbReference type="Pfam" id="PF00326">
    <property type="entry name" value="Peptidase_S9"/>
    <property type="match status" value="1"/>
</dbReference>
<dbReference type="InterPro" id="IPR029058">
    <property type="entry name" value="AB_hydrolase_fold"/>
</dbReference>
<dbReference type="KEGG" id="fpn:ABE65_011190"/>
<dbReference type="Pfam" id="PF07676">
    <property type="entry name" value="PD40"/>
    <property type="match status" value="1"/>
</dbReference>
<dbReference type="SUPFAM" id="SSF53474">
    <property type="entry name" value="alpha/beta-Hydrolases"/>
    <property type="match status" value="1"/>
</dbReference>
<dbReference type="RefSeq" id="WP_066394812.1">
    <property type="nucleotide sequence ID" value="NZ_CP015378.1"/>
</dbReference>
<organism evidence="4 5">
    <name type="scientific">Fictibacillus phosphorivorans</name>
    <dbReference type="NCBI Taxonomy" id="1221500"/>
    <lineage>
        <taxon>Bacteria</taxon>
        <taxon>Bacillati</taxon>
        <taxon>Bacillota</taxon>
        <taxon>Bacilli</taxon>
        <taxon>Bacillales</taxon>
        <taxon>Fictibacillaceae</taxon>
        <taxon>Fictibacillus</taxon>
    </lineage>
</organism>
<dbReference type="EMBL" id="CP015378">
    <property type="protein sequence ID" value="ANC77337.1"/>
    <property type="molecule type" value="Genomic_DNA"/>
</dbReference>
<feature type="domain" description="Peptidase S9 prolyl oligopeptidase catalytic" evidence="3">
    <location>
        <begin position="555"/>
        <end position="720"/>
    </location>
</feature>
<dbReference type="PANTHER" id="PTHR42776:SF27">
    <property type="entry name" value="DIPEPTIDYL PEPTIDASE FAMILY MEMBER 6"/>
    <property type="match status" value="1"/>
</dbReference>
<gene>
    <name evidence="4" type="ORF">ABE65_011190</name>
</gene>
<dbReference type="AlphaFoldDB" id="A0A160IMU5"/>
<dbReference type="InterPro" id="IPR001375">
    <property type="entry name" value="Peptidase_S9_cat"/>
</dbReference>
<evidence type="ECO:0000256" key="1">
    <source>
        <dbReference type="ARBA" id="ARBA00022801"/>
    </source>
</evidence>
<keyword evidence="2" id="KW-0720">Serine protease</keyword>
<keyword evidence="2" id="KW-0645">Protease</keyword>
<evidence type="ECO:0000256" key="2">
    <source>
        <dbReference type="ARBA" id="ARBA00022825"/>
    </source>
</evidence>
<name>A0A160IMU5_9BACL</name>
<dbReference type="InterPro" id="IPR011659">
    <property type="entry name" value="WD40"/>
</dbReference>
<dbReference type="Proteomes" id="UP000076623">
    <property type="component" value="Chromosome"/>
</dbReference>
<protein>
    <recommendedName>
        <fullName evidence="3">Peptidase S9 prolyl oligopeptidase catalytic domain-containing protein</fullName>
    </recommendedName>
</protein>
<evidence type="ECO:0000259" key="3">
    <source>
        <dbReference type="Pfam" id="PF00326"/>
    </source>
</evidence>
<dbReference type="PANTHER" id="PTHR42776">
    <property type="entry name" value="SERINE PEPTIDASE S9 FAMILY MEMBER"/>
    <property type="match status" value="1"/>
</dbReference>
<dbReference type="SUPFAM" id="SSF69304">
    <property type="entry name" value="Tricorn protease N-terminal domain"/>
    <property type="match status" value="1"/>
</dbReference>
<keyword evidence="5" id="KW-1185">Reference proteome</keyword>
<dbReference type="GO" id="GO:0004252">
    <property type="term" value="F:serine-type endopeptidase activity"/>
    <property type="evidence" value="ECO:0007669"/>
    <property type="project" value="TreeGrafter"/>
</dbReference>
<dbReference type="STRING" id="1221500.ABE65_011190"/>
<dbReference type="InterPro" id="IPR011042">
    <property type="entry name" value="6-blade_b-propeller_TolB-like"/>
</dbReference>